<dbReference type="EMBL" id="AZIL01000393">
    <property type="protein sequence ID" value="EWM27812.1"/>
    <property type="molecule type" value="Genomic_DNA"/>
</dbReference>
<feature type="compositionally biased region" description="Basic and acidic residues" evidence="2">
    <location>
        <begin position="297"/>
        <end position="322"/>
    </location>
</feature>
<dbReference type="PANTHER" id="PTHR16166">
    <property type="entry name" value="VACUOLAR PROTEIN SORTING-ASSOCIATED PROTEIN VPS13"/>
    <property type="match status" value="1"/>
</dbReference>
<accession>W7TP07</accession>
<feature type="region of interest" description="Disordered" evidence="2">
    <location>
        <begin position="1"/>
        <end position="36"/>
    </location>
</feature>
<reference evidence="3 4" key="1">
    <citation type="journal article" date="2014" name="Mol. Plant">
        <title>Chromosome Scale Genome Assembly and Transcriptome Profiling of Nannochloropsis gaditana in Nitrogen Depletion.</title>
        <authorList>
            <person name="Corteggiani Carpinelli E."/>
            <person name="Telatin A."/>
            <person name="Vitulo N."/>
            <person name="Forcato C."/>
            <person name="D'Angelo M."/>
            <person name="Schiavon R."/>
            <person name="Vezzi A."/>
            <person name="Giacometti G.M."/>
            <person name="Morosinotto T."/>
            <person name="Valle G."/>
        </authorList>
    </citation>
    <scope>NUCLEOTIDE SEQUENCE [LARGE SCALE GENOMIC DNA]</scope>
    <source>
        <strain evidence="3 4">B-31</strain>
    </source>
</reference>
<comment type="similarity">
    <text evidence="1">Belongs to the VPS13 family.</text>
</comment>
<dbReference type="PANTHER" id="PTHR16166:SF93">
    <property type="entry name" value="INTERMEMBRANE LIPID TRANSFER PROTEIN VPS13"/>
    <property type="match status" value="1"/>
</dbReference>
<keyword evidence="4" id="KW-1185">Reference proteome</keyword>
<feature type="region of interest" description="Disordered" evidence="2">
    <location>
        <begin position="171"/>
        <end position="211"/>
    </location>
</feature>
<dbReference type="AlphaFoldDB" id="W7TP07"/>
<evidence type="ECO:0000256" key="2">
    <source>
        <dbReference type="SAM" id="MobiDB-lite"/>
    </source>
</evidence>
<feature type="compositionally biased region" description="Basic and acidic residues" evidence="2">
    <location>
        <begin position="171"/>
        <end position="183"/>
    </location>
</feature>
<comment type="caution">
    <text evidence="3">The sequence shown here is derived from an EMBL/GenBank/DDBJ whole genome shotgun (WGS) entry which is preliminary data.</text>
</comment>
<organism evidence="3 4">
    <name type="scientific">Nannochloropsis gaditana</name>
    <dbReference type="NCBI Taxonomy" id="72520"/>
    <lineage>
        <taxon>Eukaryota</taxon>
        <taxon>Sar</taxon>
        <taxon>Stramenopiles</taxon>
        <taxon>Ochrophyta</taxon>
        <taxon>Eustigmatophyceae</taxon>
        <taxon>Eustigmatales</taxon>
        <taxon>Monodopsidaceae</taxon>
        <taxon>Nannochloropsis</taxon>
    </lineage>
</organism>
<name>W7TP07_9STRA</name>
<feature type="region of interest" description="Disordered" evidence="2">
    <location>
        <begin position="297"/>
        <end position="344"/>
    </location>
</feature>
<protein>
    <submittedName>
        <fullName evidence="3">Autophagy-related protein</fullName>
    </submittedName>
</protein>
<evidence type="ECO:0000313" key="4">
    <source>
        <dbReference type="Proteomes" id="UP000019335"/>
    </source>
</evidence>
<proteinExistence type="inferred from homology"/>
<gene>
    <name evidence="3" type="ORF">Naga_101304g1</name>
</gene>
<dbReference type="Proteomes" id="UP000019335">
    <property type="component" value="Chromosome 6"/>
</dbReference>
<dbReference type="GO" id="GO:0045053">
    <property type="term" value="P:protein retention in Golgi apparatus"/>
    <property type="evidence" value="ECO:0007669"/>
    <property type="project" value="TreeGrafter"/>
</dbReference>
<evidence type="ECO:0000313" key="3">
    <source>
        <dbReference type="EMBL" id="EWM27812.1"/>
    </source>
</evidence>
<sequence>MVRKRGRWRQAVGIRTHPNGNREVGSQGGAEGAPSVMVPSKEWAQGKIVVIEMHERVVGNGKHRSRKMQERERHQMKKKASLYLVSRSWCSLGRQVIRMFYMFKASSTPCDRFQCMKMPDACDPYILTITGDKITYPRRSQKIFLTFQSPLTFRTIVLYDSSFGVDMMEQDHAHAEQREEKSAVEASSNGTALSSASERTTSNPKTPSSFLSYAPRDASEGLAEGLKSIALGVGAGVAGLVAMPVVGAREKGVSGFFKGLGQGVLGAVVLPTVGVVNGVVEIGAGIVNTPESVNARMEGRSWDEKQRKWIRGGDSHRGRDQESVLQEGSGLPSGSPPGGCRGAR</sequence>
<feature type="compositionally biased region" description="Polar residues" evidence="2">
    <location>
        <begin position="185"/>
        <end position="211"/>
    </location>
</feature>
<dbReference type="OrthoDB" id="10250354at2759"/>
<dbReference type="GO" id="GO:0006623">
    <property type="term" value="P:protein targeting to vacuole"/>
    <property type="evidence" value="ECO:0007669"/>
    <property type="project" value="TreeGrafter"/>
</dbReference>
<evidence type="ECO:0000256" key="1">
    <source>
        <dbReference type="ARBA" id="ARBA00006545"/>
    </source>
</evidence>
<dbReference type="InterPro" id="IPR026847">
    <property type="entry name" value="VPS13"/>
</dbReference>